<dbReference type="InterPro" id="IPR024705">
    <property type="entry name" value="Ssp411"/>
</dbReference>
<dbReference type="Proteomes" id="UP001337305">
    <property type="component" value="Unassembled WGS sequence"/>
</dbReference>
<evidence type="ECO:0000259" key="1">
    <source>
        <dbReference type="PROSITE" id="PS51352"/>
    </source>
</evidence>
<dbReference type="RefSeq" id="WP_303305144.1">
    <property type="nucleotide sequence ID" value="NZ_JAODOP010000004.1"/>
</dbReference>
<dbReference type="PROSITE" id="PS51352">
    <property type="entry name" value="THIOREDOXIN_2"/>
    <property type="match status" value="1"/>
</dbReference>
<organism evidence="2 3">
    <name type="scientific">Flavivirga spongiicola</name>
    <dbReference type="NCBI Taxonomy" id="421621"/>
    <lineage>
        <taxon>Bacteria</taxon>
        <taxon>Pseudomonadati</taxon>
        <taxon>Bacteroidota</taxon>
        <taxon>Flavobacteriia</taxon>
        <taxon>Flavobacteriales</taxon>
        <taxon>Flavobacteriaceae</taxon>
        <taxon>Flavivirga</taxon>
    </lineage>
</organism>
<protein>
    <submittedName>
        <fullName evidence="2">DUF255 domain-containing protein</fullName>
    </submittedName>
</protein>
<dbReference type="InterPro" id="IPR013766">
    <property type="entry name" value="Thioredoxin_domain"/>
</dbReference>
<feature type="domain" description="Thioredoxin" evidence="1">
    <location>
        <begin position="16"/>
        <end position="147"/>
    </location>
</feature>
<keyword evidence="3" id="KW-1185">Reference proteome</keyword>
<dbReference type="Gene3D" id="3.40.30.10">
    <property type="entry name" value="Glutaredoxin"/>
    <property type="match status" value="1"/>
</dbReference>
<dbReference type="PANTHER" id="PTHR42899">
    <property type="entry name" value="SPERMATOGENESIS-ASSOCIATED PROTEIN 20"/>
    <property type="match status" value="1"/>
</dbReference>
<dbReference type="SUPFAM" id="SSF52833">
    <property type="entry name" value="Thioredoxin-like"/>
    <property type="match status" value="1"/>
</dbReference>
<dbReference type="PANTHER" id="PTHR42899:SF1">
    <property type="entry name" value="SPERMATOGENESIS-ASSOCIATED PROTEIN 20"/>
    <property type="match status" value="1"/>
</dbReference>
<name>A0ABU7XPZ1_9FLAO</name>
<reference evidence="2 3" key="1">
    <citation type="submission" date="2022-09" db="EMBL/GenBank/DDBJ databases">
        <title>Genome sequencing of Flavivirga sp. MEBiC05379.</title>
        <authorList>
            <person name="Oh H.-M."/>
            <person name="Kwon K.K."/>
            <person name="Park M.J."/>
            <person name="Yang S.-H."/>
        </authorList>
    </citation>
    <scope>NUCLEOTIDE SEQUENCE [LARGE SCALE GENOMIC DNA]</scope>
    <source>
        <strain evidence="2 3">MEBiC05379</strain>
    </source>
</reference>
<proteinExistence type="predicted"/>
<sequence length="421" mass="48084">MSIVKEQMKIISKTIILVFTLILSTSLNAQEHHINFLKSAKWKKVLKQSQKENKPIFVDAYTTWCGPCKVMDREVFTDKEVATFFNENFISVKMDMEKGEGIQLKLDWDIKAYPTLLYFNTKGKIIHRVVGAYGAAEFLNYSKMAVDESKMAINLQKRFDAGERSGVFMYDYLVSLRLGYHQELEAKVANNYLSALSNEDLLKKENWNIIKNFMKDPSTKAFQYLVNNIEKVAKINGAEEVNTKLYKTIDKQIQTWSYWYGDKTFETEKEENLLKFLQKSNYDKAPFLLGKLLANKYKRLEDSVQYLETLDYIVKFNLAQNSSTIVHYANTIINNHESESAWAKALIWLNIAEGKETKIEHKAAILTAKSNVLAKLGNKSEAELAILAAKKADKKAEAAGTKIHSIPAFKMTGGGDPQKKD</sequence>
<dbReference type="Pfam" id="PF03190">
    <property type="entry name" value="Thioredox_DsbH"/>
    <property type="match status" value="1"/>
</dbReference>
<evidence type="ECO:0000313" key="2">
    <source>
        <dbReference type="EMBL" id="MEF3832774.1"/>
    </source>
</evidence>
<accession>A0ABU7XPZ1</accession>
<dbReference type="EMBL" id="JAODOP010000004">
    <property type="protein sequence ID" value="MEF3832774.1"/>
    <property type="molecule type" value="Genomic_DNA"/>
</dbReference>
<gene>
    <name evidence="2" type="ORF">N1F79_06510</name>
</gene>
<evidence type="ECO:0000313" key="3">
    <source>
        <dbReference type="Proteomes" id="UP001337305"/>
    </source>
</evidence>
<comment type="caution">
    <text evidence="2">The sequence shown here is derived from an EMBL/GenBank/DDBJ whole genome shotgun (WGS) entry which is preliminary data.</text>
</comment>
<dbReference type="InterPro" id="IPR004879">
    <property type="entry name" value="Ssp411-like_TRX"/>
</dbReference>
<dbReference type="InterPro" id="IPR036249">
    <property type="entry name" value="Thioredoxin-like_sf"/>
</dbReference>